<keyword evidence="3" id="KW-1185">Reference proteome</keyword>
<evidence type="ECO:0000256" key="1">
    <source>
        <dbReference type="SAM" id="Phobius"/>
    </source>
</evidence>
<dbReference type="AlphaFoldDB" id="A0A074ZT95"/>
<reference evidence="2 3" key="1">
    <citation type="submission" date="2013-11" db="EMBL/GenBank/DDBJ databases">
        <title>Opisthorchis viverrini - life in the bile duct.</title>
        <authorList>
            <person name="Young N.D."/>
            <person name="Nagarajan N."/>
            <person name="Lin S.J."/>
            <person name="Korhonen P.K."/>
            <person name="Jex A.R."/>
            <person name="Hall R.S."/>
            <person name="Safavi-Hemami H."/>
            <person name="Kaewkong W."/>
            <person name="Bertrand D."/>
            <person name="Gao S."/>
            <person name="Seet Q."/>
            <person name="Wongkham S."/>
            <person name="Teh B.T."/>
            <person name="Wongkham C."/>
            <person name="Intapan P.M."/>
            <person name="Maleewong W."/>
            <person name="Yang X."/>
            <person name="Hu M."/>
            <person name="Wang Z."/>
            <person name="Hofmann A."/>
            <person name="Sternberg P.W."/>
            <person name="Tan P."/>
            <person name="Wang J."/>
            <person name="Gasser R.B."/>
        </authorList>
    </citation>
    <scope>NUCLEOTIDE SEQUENCE [LARGE SCALE GENOMIC DNA]</scope>
</reference>
<organism evidence="2 3">
    <name type="scientific">Opisthorchis viverrini</name>
    <name type="common">Southeast Asian liver fluke</name>
    <dbReference type="NCBI Taxonomy" id="6198"/>
    <lineage>
        <taxon>Eukaryota</taxon>
        <taxon>Metazoa</taxon>
        <taxon>Spiralia</taxon>
        <taxon>Lophotrochozoa</taxon>
        <taxon>Platyhelminthes</taxon>
        <taxon>Trematoda</taxon>
        <taxon>Digenea</taxon>
        <taxon>Opisthorchiida</taxon>
        <taxon>Opisthorchiata</taxon>
        <taxon>Opisthorchiidae</taxon>
        <taxon>Opisthorchis</taxon>
    </lineage>
</organism>
<dbReference type="OrthoDB" id="6281811at2759"/>
<keyword evidence="1" id="KW-0472">Membrane</keyword>
<gene>
    <name evidence="2" type="ORF">T265_13968</name>
</gene>
<feature type="transmembrane region" description="Helical" evidence="1">
    <location>
        <begin position="95"/>
        <end position="119"/>
    </location>
</feature>
<feature type="non-terminal residue" evidence="2">
    <location>
        <position position="156"/>
    </location>
</feature>
<keyword evidence="1" id="KW-1133">Transmembrane helix</keyword>
<dbReference type="KEGG" id="ovi:T265_13968"/>
<evidence type="ECO:0000313" key="2">
    <source>
        <dbReference type="EMBL" id="KER26600.1"/>
    </source>
</evidence>
<keyword evidence="1" id="KW-0812">Transmembrane</keyword>
<dbReference type="Proteomes" id="UP000054324">
    <property type="component" value="Unassembled WGS sequence"/>
</dbReference>
<proteinExistence type="predicted"/>
<dbReference type="CTD" id="20328135"/>
<feature type="transmembrane region" description="Helical" evidence="1">
    <location>
        <begin position="12"/>
        <end position="34"/>
    </location>
</feature>
<name>A0A074ZT95_OPIVI</name>
<dbReference type="EMBL" id="KL596743">
    <property type="protein sequence ID" value="KER26600.1"/>
    <property type="molecule type" value="Genomic_DNA"/>
</dbReference>
<accession>A0A074ZT95</accession>
<evidence type="ECO:0000313" key="3">
    <source>
        <dbReference type="Proteomes" id="UP000054324"/>
    </source>
</evidence>
<dbReference type="GeneID" id="20328135"/>
<protein>
    <submittedName>
        <fullName evidence="2">Uncharacterized protein</fullName>
    </submittedName>
</protein>
<sequence length="156" mass="17080">MPHHYAQCRIHVSAVPYVLISLSRLMCFIIWQTVSALLVECLPSERLFFPGETLLQNSSQTEITGNTTSSLALGLNATQPNTHEADGESFVEESAAIWVITVISGTCILTIAFIVRALFSRAEAFRDPQEIMFNPDMDDAQMGIGSVIPGSDLGYL</sequence>
<dbReference type="RefSeq" id="XP_009169662.1">
    <property type="nucleotide sequence ID" value="XM_009171398.1"/>
</dbReference>